<dbReference type="KEGG" id="cbae:COR50_16965"/>
<proteinExistence type="inferred from homology"/>
<name>A0A291QXQ9_9BACT</name>
<dbReference type="EMBL" id="CP023777">
    <property type="protein sequence ID" value="ATL48717.1"/>
    <property type="molecule type" value="Genomic_DNA"/>
</dbReference>
<feature type="transmembrane region" description="Helical" evidence="6">
    <location>
        <begin position="221"/>
        <end position="239"/>
    </location>
</feature>
<keyword evidence="5 6" id="KW-0472">Membrane</keyword>
<dbReference type="PANTHER" id="PTHR13353:SF5">
    <property type="entry name" value="TRANSMEMBRANE PROTEIN 19"/>
    <property type="match status" value="1"/>
</dbReference>
<feature type="transmembrane region" description="Helical" evidence="6">
    <location>
        <begin position="92"/>
        <end position="114"/>
    </location>
</feature>
<feature type="transmembrane region" description="Helical" evidence="6">
    <location>
        <begin position="186"/>
        <end position="209"/>
    </location>
</feature>
<evidence type="ECO:0000256" key="6">
    <source>
        <dbReference type="SAM" id="Phobius"/>
    </source>
</evidence>
<dbReference type="InterPro" id="IPR002794">
    <property type="entry name" value="DUF92_TMEM19"/>
</dbReference>
<dbReference type="OrthoDB" id="9770047at2"/>
<evidence type="ECO:0000313" key="8">
    <source>
        <dbReference type="Proteomes" id="UP000220133"/>
    </source>
</evidence>
<feature type="transmembrane region" description="Helical" evidence="6">
    <location>
        <begin position="6"/>
        <end position="25"/>
    </location>
</feature>
<evidence type="ECO:0000313" key="7">
    <source>
        <dbReference type="EMBL" id="ATL48717.1"/>
    </source>
</evidence>
<evidence type="ECO:0000256" key="1">
    <source>
        <dbReference type="ARBA" id="ARBA00004141"/>
    </source>
</evidence>
<sequence>MLTQQNIINLVAIAGIFLLSCFSIYKNKLTITGGIWAALISICILVGLGYKFVILLGIFFLLGTWATSNAKQYKAALQGNTEHPELRDAYQVLANGGVTGLCGLAAWIFPVYGFMLQVMGAASLAAATADTLSSELGTVYGKKFYDIITFKPGQRGKDGIISVEGTLIGFIGAAIIALSYALLKEIYLYAAIVFVAGIFGNYIDSVLGATLERKSIIGNNLVNTFMTASAAFLASLYFLL</sequence>
<evidence type="ECO:0008006" key="9">
    <source>
        <dbReference type="Google" id="ProtNLM"/>
    </source>
</evidence>
<dbReference type="Pfam" id="PF01940">
    <property type="entry name" value="DUF92"/>
    <property type="match status" value="1"/>
</dbReference>
<comment type="subcellular location">
    <subcellularLocation>
        <location evidence="1">Membrane</location>
        <topology evidence="1">Multi-pass membrane protein</topology>
    </subcellularLocation>
</comment>
<reference evidence="7 8" key="1">
    <citation type="submission" date="2017-10" db="EMBL/GenBank/DDBJ databases">
        <title>Paenichitinophaga pekingensis gen. nov., sp. nov., isolated from activated sludge.</title>
        <authorList>
            <person name="Jin D."/>
            <person name="Kong X."/>
            <person name="Deng Y."/>
            <person name="Bai Z."/>
        </authorList>
    </citation>
    <scope>NUCLEOTIDE SEQUENCE [LARGE SCALE GENOMIC DNA]</scope>
    <source>
        <strain evidence="7 8">13</strain>
    </source>
</reference>
<keyword evidence="4 6" id="KW-1133">Transmembrane helix</keyword>
<evidence type="ECO:0000256" key="4">
    <source>
        <dbReference type="ARBA" id="ARBA00022989"/>
    </source>
</evidence>
<evidence type="ECO:0000256" key="5">
    <source>
        <dbReference type="ARBA" id="ARBA00023136"/>
    </source>
</evidence>
<dbReference type="PANTHER" id="PTHR13353">
    <property type="entry name" value="TRANSMEMBRANE PROTEIN 19"/>
    <property type="match status" value="1"/>
</dbReference>
<gene>
    <name evidence="7" type="ORF">COR50_16965</name>
</gene>
<dbReference type="AlphaFoldDB" id="A0A291QXQ9"/>
<protein>
    <recommendedName>
        <fullName evidence="9">TIGR00297 family protein</fullName>
    </recommendedName>
</protein>
<evidence type="ECO:0000256" key="3">
    <source>
        <dbReference type="ARBA" id="ARBA00022692"/>
    </source>
</evidence>
<keyword evidence="8" id="KW-1185">Reference proteome</keyword>
<accession>A0A291QXQ9</accession>
<evidence type="ECO:0000256" key="2">
    <source>
        <dbReference type="ARBA" id="ARBA00009012"/>
    </source>
</evidence>
<comment type="similarity">
    <text evidence="2">Belongs to the TMEM19 family.</text>
</comment>
<dbReference type="RefSeq" id="WP_098195090.1">
    <property type="nucleotide sequence ID" value="NZ_CP023777.1"/>
</dbReference>
<dbReference type="Proteomes" id="UP000220133">
    <property type="component" value="Chromosome"/>
</dbReference>
<feature type="transmembrane region" description="Helical" evidence="6">
    <location>
        <begin position="37"/>
        <end position="62"/>
    </location>
</feature>
<organism evidence="7 8">
    <name type="scientific">Chitinophaga caeni</name>
    <dbReference type="NCBI Taxonomy" id="2029983"/>
    <lineage>
        <taxon>Bacteria</taxon>
        <taxon>Pseudomonadati</taxon>
        <taxon>Bacteroidota</taxon>
        <taxon>Chitinophagia</taxon>
        <taxon>Chitinophagales</taxon>
        <taxon>Chitinophagaceae</taxon>
        <taxon>Chitinophaga</taxon>
    </lineage>
</organism>
<feature type="transmembrane region" description="Helical" evidence="6">
    <location>
        <begin position="160"/>
        <end position="180"/>
    </location>
</feature>
<dbReference type="GO" id="GO:0016020">
    <property type="term" value="C:membrane"/>
    <property type="evidence" value="ECO:0007669"/>
    <property type="project" value="UniProtKB-SubCell"/>
</dbReference>
<keyword evidence="3 6" id="KW-0812">Transmembrane</keyword>